<evidence type="ECO:0000259" key="3">
    <source>
        <dbReference type="Pfam" id="PF19843"/>
    </source>
</evidence>
<gene>
    <name evidence="4" type="ORF">KCQ71_06465</name>
</gene>
<proteinExistence type="predicted"/>
<dbReference type="RefSeq" id="WP_223404052.1">
    <property type="nucleotide sequence ID" value="NZ_JAGSHT010000006.1"/>
</dbReference>
<organism evidence="4 5">
    <name type="scientific">Occultella gossypii</name>
    <dbReference type="NCBI Taxonomy" id="2800820"/>
    <lineage>
        <taxon>Bacteria</taxon>
        <taxon>Bacillati</taxon>
        <taxon>Actinomycetota</taxon>
        <taxon>Actinomycetes</taxon>
        <taxon>Micrococcales</taxon>
        <taxon>Ruaniaceae</taxon>
        <taxon>Occultella</taxon>
    </lineage>
</organism>
<dbReference type="EMBL" id="JAGSHT010000006">
    <property type="protein sequence ID" value="MBZ2195787.1"/>
    <property type="molecule type" value="Genomic_DNA"/>
</dbReference>
<comment type="caution">
    <text evidence="4">The sequence shown here is derived from an EMBL/GenBank/DDBJ whole genome shotgun (WGS) entry which is preliminary data.</text>
</comment>
<keyword evidence="2" id="KW-0732">Signal</keyword>
<evidence type="ECO:0000256" key="1">
    <source>
        <dbReference type="SAM" id="MobiDB-lite"/>
    </source>
</evidence>
<dbReference type="Proteomes" id="UP000826651">
    <property type="component" value="Unassembled WGS sequence"/>
</dbReference>
<feature type="signal peptide" evidence="2">
    <location>
        <begin position="1"/>
        <end position="20"/>
    </location>
</feature>
<evidence type="ECO:0000313" key="4">
    <source>
        <dbReference type="EMBL" id="MBZ2195787.1"/>
    </source>
</evidence>
<evidence type="ECO:0000313" key="5">
    <source>
        <dbReference type="Proteomes" id="UP000826651"/>
    </source>
</evidence>
<name>A0ABS7S676_9MICO</name>
<feature type="region of interest" description="Disordered" evidence="1">
    <location>
        <begin position="29"/>
        <end position="76"/>
    </location>
</feature>
<keyword evidence="5" id="KW-1185">Reference proteome</keyword>
<dbReference type="InterPro" id="IPR046281">
    <property type="entry name" value="DUF6318"/>
</dbReference>
<feature type="domain" description="DUF6318" evidence="3">
    <location>
        <begin position="63"/>
        <end position="199"/>
    </location>
</feature>
<reference evidence="4 5" key="1">
    <citation type="submission" date="2021-04" db="EMBL/GenBank/DDBJ databases">
        <title>Ruania sp. nov., isolated from sandy soil of mangrove forest.</title>
        <authorList>
            <person name="Ge X."/>
            <person name="Huang R."/>
            <person name="Liu W."/>
        </authorList>
    </citation>
    <scope>NUCLEOTIDE SEQUENCE [LARGE SCALE GENOMIC DNA]</scope>
    <source>
        <strain evidence="4 5">N2-46</strain>
    </source>
</reference>
<dbReference type="Pfam" id="PF19843">
    <property type="entry name" value="DUF6318"/>
    <property type="match status" value="1"/>
</dbReference>
<sequence>MPSNSSARIHRSVASVVALAALVLVPGCDGSPSGSQRPTDSESGDATTVAQAEDRQKNTLEGVAPPVRPAAMDDPGPEGAVAAASYFISLFPYLFTSGDLDEWEALGTEDCVVCAQIADGAAALHAEGGRNSGGGFEVLHSLTAGPDGAEGRYIVQLDVMESPSIRIADDGSQVEQANGRYPELWVSIVWGAEGWQVDGVSFGSGPFVAPMAEPPADLSDPGRAGAVAAAANFFLTYSDAHASRDAAGLEAISGPDCTFCTGAIASVNDLVTQGSTLAGGTPSVETAGADVEHVDDTYRVTIDVVEGGRTITHADGTVASAPSAVHIGIVVTTQFLDGTWVILEVELP</sequence>
<feature type="chain" id="PRO_5046820101" description="DUF6318 domain-containing protein" evidence="2">
    <location>
        <begin position="21"/>
        <end position="348"/>
    </location>
</feature>
<protein>
    <recommendedName>
        <fullName evidence="3">DUF6318 domain-containing protein</fullName>
    </recommendedName>
</protein>
<accession>A0ABS7S676</accession>
<evidence type="ECO:0000256" key="2">
    <source>
        <dbReference type="SAM" id="SignalP"/>
    </source>
</evidence>